<reference evidence="1" key="1">
    <citation type="submission" date="2019-04" db="EMBL/GenBank/DDBJ databases">
        <title>Whole genome sequencing of cave bacteria.</title>
        <authorList>
            <person name="Gan H.M."/>
            <person name="Barton H."/>
            <person name="Savka M.A."/>
        </authorList>
    </citation>
    <scope>NUCLEOTIDE SEQUENCE [LARGE SCALE GENOMIC DNA]</scope>
    <source>
        <strain evidence="1">LC387</strain>
    </source>
</reference>
<dbReference type="AlphaFoldDB" id="A0A4U6BU53"/>
<evidence type="ECO:0000313" key="1">
    <source>
        <dbReference type="EMBL" id="TKT74067.1"/>
    </source>
</evidence>
<comment type="caution">
    <text evidence="1">The sequence shown here is derived from an EMBL/GenBank/DDBJ whole genome shotgun (WGS) entry which is preliminary data.</text>
</comment>
<dbReference type="Proteomes" id="UP000034832">
    <property type="component" value="Unassembled WGS sequence"/>
</dbReference>
<evidence type="ECO:0000313" key="2">
    <source>
        <dbReference type="Proteomes" id="UP000034832"/>
    </source>
</evidence>
<name>A0A4U6BU53_9BRAD</name>
<sequence length="19" mass="2005">MGLRLAGSQGQAYRLEAIA</sequence>
<protein>
    <submittedName>
        <fullName evidence="1">Uncharacterized protein</fullName>
    </submittedName>
</protein>
<gene>
    <name evidence="1" type="ORF">YH63_018690</name>
</gene>
<proteinExistence type="predicted"/>
<keyword evidence="2" id="KW-1185">Reference proteome</keyword>
<organism evidence="1 2">
    <name type="scientific">Afipia massiliensis</name>
    <dbReference type="NCBI Taxonomy" id="211460"/>
    <lineage>
        <taxon>Bacteria</taxon>
        <taxon>Pseudomonadati</taxon>
        <taxon>Pseudomonadota</taxon>
        <taxon>Alphaproteobacteria</taxon>
        <taxon>Hyphomicrobiales</taxon>
        <taxon>Nitrobacteraceae</taxon>
        <taxon>Afipia</taxon>
    </lineage>
</organism>
<dbReference type="EMBL" id="LBIA02000001">
    <property type="protein sequence ID" value="TKT74067.1"/>
    <property type="molecule type" value="Genomic_DNA"/>
</dbReference>
<accession>A0A4U6BU53</accession>